<dbReference type="EMBL" id="CP124685">
    <property type="protein sequence ID" value="WGX75416.1"/>
    <property type="molecule type" value="Genomic_DNA"/>
</dbReference>
<name>A0ABY8R1J6_PARBF</name>
<dbReference type="Proteomes" id="UP001239169">
    <property type="component" value="Chromosome"/>
</dbReference>
<proteinExistence type="predicted"/>
<protein>
    <submittedName>
        <fullName evidence="1">Uncharacterized protein</fullName>
    </submittedName>
</protein>
<evidence type="ECO:0000313" key="1">
    <source>
        <dbReference type="EMBL" id="WGX75416.1"/>
    </source>
</evidence>
<sequence length="99" mass="12014">MKTKYKMSKIDKCKKVFISLSGSFQETEFIYIIKEVETILEKGKMLKIPIIVDLEIPSFFYQKYLNFIERYKSNIYLRKNITFDRNRKNINLNLIFKVE</sequence>
<accession>A0ABY8R1J6</accession>
<evidence type="ECO:0000313" key="2">
    <source>
        <dbReference type="Proteomes" id="UP001239169"/>
    </source>
</evidence>
<organism evidence="1 2">
    <name type="scientific">Paraclostridium bifermentans</name>
    <name type="common">Clostridium bifermentans</name>
    <dbReference type="NCBI Taxonomy" id="1490"/>
    <lineage>
        <taxon>Bacteria</taxon>
        <taxon>Bacillati</taxon>
        <taxon>Bacillota</taxon>
        <taxon>Clostridia</taxon>
        <taxon>Peptostreptococcales</taxon>
        <taxon>Peptostreptococcaceae</taxon>
        <taxon>Paraclostridium</taxon>
    </lineage>
</organism>
<reference evidence="1 2" key="1">
    <citation type="submission" date="2023-04" db="EMBL/GenBank/DDBJ databases">
        <title>Bacteria Genome Submission.</title>
        <authorList>
            <person name="Isaac P."/>
        </authorList>
    </citation>
    <scope>NUCLEOTIDE SEQUENCE [LARGE SCALE GENOMIC DNA]</scope>
    <source>
        <strain evidence="1 2">SampleS7P1</strain>
    </source>
</reference>
<keyword evidence="2" id="KW-1185">Reference proteome</keyword>
<gene>
    <name evidence="1" type="ORF">QJS64_15655</name>
</gene>